<dbReference type="Pfam" id="PF07044">
    <property type="entry name" value="DUF1329"/>
    <property type="match status" value="1"/>
</dbReference>
<keyword evidence="1" id="KW-0732">Signal</keyword>
<geneLocation type="plasmid" evidence="2">
    <name>p1</name>
</geneLocation>
<dbReference type="EMBL" id="CP157676">
    <property type="protein sequence ID" value="XBP72497.1"/>
    <property type="molecule type" value="Genomic_DNA"/>
</dbReference>
<name>A0AAU7LXT4_9BURK</name>
<accession>A0AAU7LXT4</accession>
<protein>
    <submittedName>
        <fullName evidence="2">DUF1329 domain-containing protein</fullName>
    </submittedName>
</protein>
<evidence type="ECO:0000313" key="2">
    <source>
        <dbReference type="EMBL" id="XBP72497.1"/>
    </source>
</evidence>
<dbReference type="Gene3D" id="2.50.20.10">
    <property type="entry name" value="Lipoprotein localisation LolA/LolB/LppX"/>
    <property type="match status" value="1"/>
</dbReference>
<dbReference type="InterPro" id="IPR010752">
    <property type="entry name" value="DUF1329"/>
</dbReference>
<dbReference type="CDD" id="cd16329">
    <property type="entry name" value="LolA_like"/>
    <property type="match status" value="1"/>
</dbReference>
<dbReference type="RefSeq" id="WP_349282118.1">
    <property type="nucleotide sequence ID" value="NZ_CBCSCU010000025.1"/>
</dbReference>
<organism evidence="2">
    <name type="scientific">Polaromonas hydrogenivorans</name>
    <dbReference type="NCBI Taxonomy" id="335476"/>
    <lineage>
        <taxon>Bacteria</taxon>
        <taxon>Pseudomonadati</taxon>
        <taxon>Pseudomonadota</taxon>
        <taxon>Betaproteobacteria</taxon>
        <taxon>Burkholderiales</taxon>
        <taxon>Comamonadaceae</taxon>
        <taxon>Polaromonas</taxon>
    </lineage>
</organism>
<evidence type="ECO:0000256" key="1">
    <source>
        <dbReference type="SAM" id="SignalP"/>
    </source>
</evidence>
<gene>
    <name evidence="2" type="ORF">ABLV49_22525</name>
</gene>
<reference evidence="2" key="1">
    <citation type="submission" date="2024-05" db="EMBL/GenBank/DDBJ databases">
        <authorList>
            <person name="Bunk B."/>
            <person name="Swiderski J."/>
            <person name="Sproer C."/>
            <person name="Thiel V."/>
        </authorList>
    </citation>
    <scope>NUCLEOTIDE SEQUENCE</scope>
    <source>
        <strain evidence="2">DSM 17735</strain>
        <plasmid evidence="2">p1</plasmid>
    </source>
</reference>
<keyword evidence="2" id="KW-0614">Plasmid</keyword>
<dbReference type="AlphaFoldDB" id="A0AAU7LXT4"/>
<feature type="signal peptide" evidence="1">
    <location>
        <begin position="1"/>
        <end position="24"/>
    </location>
</feature>
<proteinExistence type="predicted"/>
<feature type="chain" id="PRO_5043761668" evidence="1">
    <location>
        <begin position="25"/>
        <end position="458"/>
    </location>
</feature>
<sequence>MKTNKLTQLAAAAILLALAAAAGAVVSPQEAESLKTSLTPMGAERTANKDGTIPAWSGGYATVPANQKSGDRRYDPFAAEKPLFSITAENMDKYADKLNDGSKALLKKYKTFRIDVYPTHRTALAPQWFYDNTFKNATRAKMSSDGMKLDEVGAGGIPFPIPKNGLELRWNSEVRWRGESVIARQKIWTVTPSGQQVLASDIDAHEQFPWNYGPDSNQKYDGTMPFRYYLQFVNGPAFRAGEGLVGHFPVDYTKGNAEAWTYLAGQRRVRRAPSVGFDTPDFVASGANFFDEVQAPTGSPERYDWKLVGKQEMIVPYNDNKLFAVKDADAMGTNHMKPENVRWELHRVWVLESTRKQGQRHAVAKRRYYIDEDSWATVLMDGWDDQGALWRTTQLFGFIAPDIPAYVGGTCYDAFYNLQTSQYVYRCGMGDSPQQYQVVKPRSASFFAPDALASQGVR</sequence>